<name>A0A378SPI0_9MYCO</name>
<dbReference type="Proteomes" id="UP000254291">
    <property type="component" value="Unassembled WGS sequence"/>
</dbReference>
<reference evidence="2 3" key="1">
    <citation type="submission" date="2018-06" db="EMBL/GenBank/DDBJ databases">
        <authorList>
            <consortium name="Pathogen Informatics"/>
            <person name="Doyle S."/>
        </authorList>
    </citation>
    <scope>NUCLEOTIDE SEQUENCE [LARGE SCALE GENOMIC DNA]</scope>
    <source>
        <strain evidence="2 3">NCTC10742</strain>
    </source>
</reference>
<evidence type="ECO:0000313" key="2">
    <source>
        <dbReference type="EMBL" id="STZ43826.1"/>
    </source>
</evidence>
<dbReference type="OMA" id="FHHATGH"/>
<organism evidence="2 3">
    <name type="scientific">Mycolicibacterium gilvum</name>
    <dbReference type="NCBI Taxonomy" id="1804"/>
    <lineage>
        <taxon>Bacteria</taxon>
        <taxon>Bacillati</taxon>
        <taxon>Actinomycetota</taxon>
        <taxon>Actinomycetes</taxon>
        <taxon>Mycobacteriales</taxon>
        <taxon>Mycobacteriaceae</taxon>
        <taxon>Mycolicibacterium</taxon>
    </lineage>
</organism>
<accession>A0A378SPI0</accession>
<gene>
    <name evidence="2" type="ORF">NCTC10742_03056</name>
</gene>
<evidence type="ECO:0000256" key="1">
    <source>
        <dbReference type="SAM" id="MobiDB-lite"/>
    </source>
</evidence>
<feature type="region of interest" description="Disordered" evidence="1">
    <location>
        <begin position="106"/>
        <end position="131"/>
    </location>
</feature>
<evidence type="ECO:0000313" key="3">
    <source>
        <dbReference type="Proteomes" id="UP000254291"/>
    </source>
</evidence>
<dbReference type="EMBL" id="UGQM01000001">
    <property type="protein sequence ID" value="STZ43826.1"/>
    <property type="molecule type" value="Genomic_DNA"/>
</dbReference>
<dbReference type="RefSeq" id="WP_011894167.1">
    <property type="nucleotide sequence ID" value="NZ_JACKST010000082.1"/>
</dbReference>
<sequence length="131" mass="15013">MTDASDATVDAVGKLTEALEFVERARGHLYSFHQLMGHADLLAGEASDALREAGADAIAERLETDLIGRNVLYGRWTFQVVEEFDDNYWSPFRDHERQVREELLDGARHVHEARMKEERRTHGRKGHEARP</sequence>
<protein>
    <submittedName>
        <fullName evidence="2">Uncharacterized protein</fullName>
    </submittedName>
</protein>
<proteinExistence type="predicted"/>
<dbReference type="AlphaFoldDB" id="A0A378SPI0"/>